<keyword evidence="4" id="KW-1185">Reference proteome</keyword>
<evidence type="ECO:0000256" key="1">
    <source>
        <dbReference type="SAM" id="MobiDB-lite"/>
    </source>
</evidence>
<keyword evidence="2" id="KW-0472">Membrane</keyword>
<dbReference type="EMBL" id="CAXAMN010024592">
    <property type="protein sequence ID" value="CAK9088002.1"/>
    <property type="molecule type" value="Genomic_DNA"/>
</dbReference>
<proteinExistence type="predicted"/>
<accession>A0ABP0QIE0</accession>
<keyword evidence="2" id="KW-1133">Transmembrane helix</keyword>
<evidence type="ECO:0000313" key="4">
    <source>
        <dbReference type="Proteomes" id="UP001642484"/>
    </source>
</evidence>
<feature type="compositionally biased region" description="Basic and acidic residues" evidence="1">
    <location>
        <begin position="139"/>
        <end position="159"/>
    </location>
</feature>
<feature type="region of interest" description="Disordered" evidence="1">
    <location>
        <begin position="112"/>
        <end position="159"/>
    </location>
</feature>
<name>A0ABP0QIE0_9DINO</name>
<sequence length="159" mass="17637">MSVVLESSTTQSSTTQEVVLPHSTRQPMISEDPPTEADLDQMSVFALILTALLVTLCSAMVTYWQITRRLAVGASEVDQMEKNSFSRMMGMPDDEPPEPDVPMRIPELESMSACPGLTQIPPRRKRQSSVHDSTSSEVEDVHPSEWLECTSVRDTRANA</sequence>
<reference evidence="3 4" key="1">
    <citation type="submission" date="2024-02" db="EMBL/GenBank/DDBJ databases">
        <authorList>
            <person name="Chen Y."/>
            <person name="Shah S."/>
            <person name="Dougan E. K."/>
            <person name="Thang M."/>
            <person name="Chan C."/>
        </authorList>
    </citation>
    <scope>NUCLEOTIDE SEQUENCE [LARGE SCALE GENOMIC DNA]</scope>
</reference>
<evidence type="ECO:0000256" key="2">
    <source>
        <dbReference type="SAM" id="Phobius"/>
    </source>
</evidence>
<feature type="transmembrane region" description="Helical" evidence="2">
    <location>
        <begin position="42"/>
        <end position="64"/>
    </location>
</feature>
<dbReference type="Proteomes" id="UP001642484">
    <property type="component" value="Unassembled WGS sequence"/>
</dbReference>
<gene>
    <name evidence="3" type="ORF">CCMP2556_LOCUS42477</name>
</gene>
<protein>
    <submittedName>
        <fullName evidence="3">Uncharacterized protein</fullName>
    </submittedName>
</protein>
<organism evidence="3 4">
    <name type="scientific">Durusdinium trenchii</name>
    <dbReference type="NCBI Taxonomy" id="1381693"/>
    <lineage>
        <taxon>Eukaryota</taxon>
        <taxon>Sar</taxon>
        <taxon>Alveolata</taxon>
        <taxon>Dinophyceae</taxon>
        <taxon>Suessiales</taxon>
        <taxon>Symbiodiniaceae</taxon>
        <taxon>Durusdinium</taxon>
    </lineage>
</organism>
<comment type="caution">
    <text evidence="3">The sequence shown here is derived from an EMBL/GenBank/DDBJ whole genome shotgun (WGS) entry which is preliminary data.</text>
</comment>
<evidence type="ECO:0000313" key="3">
    <source>
        <dbReference type="EMBL" id="CAK9088002.1"/>
    </source>
</evidence>
<keyword evidence="2" id="KW-0812">Transmembrane</keyword>